<proteinExistence type="inferred from homology"/>
<comment type="similarity">
    <text evidence="2">Belongs to the RNase H family.</text>
</comment>
<evidence type="ECO:0000256" key="3">
    <source>
        <dbReference type="ARBA" id="ARBA00012180"/>
    </source>
</evidence>
<sequence length="275" mass="31494">MTPEDLFHGLPKGRLVCRAHTLIYCRKCYVDFTFTRAPRLFRRPDDCTHMRSNNLSCLKEVHIFLSQPARTGTVRRRSSRVLPTRFKPPTPNTTPLEVFRADHSRFRFCRYVNRNDSTQGLIFTDGACLDNGRAYAHAGWGRLEIQGPFGDEGAQTSNRAELRAVIAALNFRHWPGEGFKSLVFATDSEYVAEGATEWVKKWLINGWRTSFGAPVKNQDLWEALLGEVERMKEEGLKVQFWRIGREFNTEADLLAKEGAMESAPEVFTRQFGIIC</sequence>
<evidence type="ECO:0000313" key="9">
    <source>
        <dbReference type="EMBL" id="PVI05459.1"/>
    </source>
</evidence>
<evidence type="ECO:0000256" key="7">
    <source>
        <dbReference type="ARBA" id="ARBA00022801"/>
    </source>
</evidence>
<dbReference type="InterPro" id="IPR036397">
    <property type="entry name" value="RNaseH_sf"/>
</dbReference>
<dbReference type="STRING" id="97972.A0A2V1E5T3"/>
<evidence type="ECO:0000259" key="8">
    <source>
        <dbReference type="PROSITE" id="PS50879"/>
    </source>
</evidence>
<dbReference type="InterPro" id="IPR012337">
    <property type="entry name" value="RNaseH-like_sf"/>
</dbReference>
<dbReference type="GO" id="GO:0046872">
    <property type="term" value="F:metal ion binding"/>
    <property type="evidence" value="ECO:0007669"/>
    <property type="project" value="UniProtKB-KW"/>
</dbReference>
<evidence type="ECO:0000256" key="2">
    <source>
        <dbReference type="ARBA" id="ARBA00005300"/>
    </source>
</evidence>
<dbReference type="PANTHER" id="PTHR10642">
    <property type="entry name" value="RIBONUCLEASE H1"/>
    <property type="match status" value="1"/>
</dbReference>
<keyword evidence="6" id="KW-0255">Endonuclease</keyword>
<protein>
    <recommendedName>
        <fullName evidence="3">ribonuclease H</fullName>
        <ecNumber evidence="3">3.1.26.4</ecNumber>
    </recommendedName>
</protein>
<evidence type="ECO:0000256" key="5">
    <source>
        <dbReference type="ARBA" id="ARBA00022723"/>
    </source>
</evidence>
<evidence type="ECO:0000313" key="10">
    <source>
        <dbReference type="Proteomes" id="UP000244855"/>
    </source>
</evidence>
<dbReference type="Pfam" id="PF00075">
    <property type="entry name" value="RNase_H"/>
    <property type="match status" value="1"/>
</dbReference>
<organism evidence="9 10">
    <name type="scientific">Periconia macrospinosa</name>
    <dbReference type="NCBI Taxonomy" id="97972"/>
    <lineage>
        <taxon>Eukaryota</taxon>
        <taxon>Fungi</taxon>
        <taxon>Dikarya</taxon>
        <taxon>Ascomycota</taxon>
        <taxon>Pezizomycotina</taxon>
        <taxon>Dothideomycetes</taxon>
        <taxon>Pleosporomycetidae</taxon>
        <taxon>Pleosporales</taxon>
        <taxon>Massarineae</taxon>
        <taxon>Periconiaceae</taxon>
        <taxon>Periconia</taxon>
    </lineage>
</organism>
<evidence type="ECO:0000256" key="4">
    <source>
        <dbReference type="ARBA" id="ARBA00022722"/>
    </source>
</evidence>
<dbReference type="SUPFAM" id="SSF53098">
    <property type="entry name" value="Ribonuclease H-like"/>
    <property type="match status" value="1"/>
</dbReference>
<comment type="catalytic activity">
    <reaction evidence="1">
        <text>Endonucleolytic cleavage to 5'-phosphomonoester.</text>
        <dbReference type="EC" id="3.1.26.4"/>
    </reaction>
</comment>
<dbReference type="PANTHER" id="PTHR10642:SF26">
    <property type="entry name" value="RIBONUCLEASE H1"/>
    <property type="match status" value="1"/>
</dbReference>
<dbReference type="EMBL" id="KZ805314">
    <property type="protein sequence ID" value="PVI05459.1"/>
    <property type="molecule type" value="Genomic_DNA"/>
</dbReference>
<dbReference type="GO" id="GO:0003676">
    <property type="term" value="F:nucleic acid binding"/>
    <property type="evidence" value="ECO:0007669"/>
    <property type="project" value="InterPro"/>
</dbReference>
<dbReference type="CDD" id="cd13934">
    <property type="entry name" value="RNase_H_Dikarya_like"/>
    <property type="match status" value="1"/>
</dbReference>
<dbReference type="EC" id="3.1.26.4" evidence="3"/>
<name>A0A2V1E5T3_9PLEO</name>
<dbReference type="Gene3D" id="3.30.420.10">
    <property type="entry name" value="Ribonuclease H-like superfamily/Ribonuclease H"/>
    <property type="match status" value="1"/>
</dbReference>
<dbReference type="PROSITE" id="PS50879">
    <property type="entry name" value="RNASE_H_1"/>
    <property type="match status" value="1"/>
</dbReference>
<dbReference type="OrthoDB" id="245563at2759"/>
<keyword evidence="5" id="KW-0479">Metal-binding</keyword>
<keyword evidence="4" id="KW-0540">Nuclease</keyword>
<evidence type="ECO:0000256" key="6">
    <source>
        <dbReference type="ARBA" id="ARBA00022759"/>
    </source>
</evidence>
<dbReference type="InterPro" id="IPR050092">
    <property type="entry name" value="RNase_H"/>
</dbReference>
<dbReference type="GO" id="GO:0004523">
    <property type="term" value="F:RNA-DNA hybrid ribonuclease activity"/>
    <property type="evidence" value="ECO:0007669"/>
    <property type="project" value="UniProtKB-EC"/>
</dbReference>
<feature type="domain" description="RNase H type-1" evidence="8">
    <location>
        <begin position="116"/>
        <end position="260"/>
    </location>
</feature>
<gene>
    <name evidence="9" type="ORF">DM02DRAFT_715759</name>
</gene>
<dbReference type="InterPro" id="IPR002156">
    <property type="entry name" value="RNaseH_domain"/>
</dbReference>
<evidence type="ECO:0000256" key="1">
    <source>
        <dbReference type="ARBA" id="ARBA00000077"/>
    </source>
</evidence>
<reference evidence="9 10" key="1">
    <citation type="journal article" date="2018" name="Sci. Rep.">
        <title>Comparative genomics provides insights into the lifestyle and reveals functional heterogeneity of dark septate endophytic fungi.</title>
        <authorList>
            <person name="Knapp D.G."/>
            <person name="Nemeth J.B."/>
            <person name="Barry K."/>
            <person name="Hainaut M."/>
            <person name="Henrissat B."/>
            <person name="Johnson J."/>
            <person name="Kuo A."/>
            <person name="Lim J.H.P."/>
            <person name="Lipzen A."/>
            <person name="Nolan M."/>
            <person name="Ohm R.A."/>
            <person name="Tamas L."/>
            <person name="Grigoriev I.V."/>
            <person name="Spatafora J.W."/>
            <person name="Nagy L.G."/>
            <person name="Kovacs G.M."/>
        </authorList>
    </citation>
    <scope>NUCLEOTIDE SEQUENCE [LARGE SCALE GENOMIC DNA]</scope>
    <source>
        <strain evidence="9 10">DSE2036</strain>
    </source>
</reference>
<keyword evidence="7" id="KW-0378">Hydrolase</keyword>
<accession>A0A2V1E5T3</accession>
<dbReference type="Proteomes" id="UP000244855">
    <property type="component" value="Unassembled WGS sequence"/>
</dbReference>
<keyword evidence="10" id="KW-1185">Reference proteome</keyword>
<dbReference type="GO" id="GO:0043137">
    <property type="term" value="P:DNA replication, removal of RNA primer"/>
    <property type="evidence" value="ECO:0007669"/>
    <property type="project" value="TreeGrafter"/>
</dbReference>
<dbReference type="AlphaFoldDB" id="A0A2V1E5T3"/>